<dbReference type="InterPro" id="IPR050091">
    <property type="entry name" value="PKS_NRPS_Biosynth_Enz"/>
</dbReference>
<dbReference type="PANTHER" id="PTHR43775:SF7">
    <property type="entry name" value="FATTY ACID SYNTHASE"/>
    <property type="match status" value="1"/>
</dbReference>
<proteinExistence type="predicted"/>
<organism evidence="11">
    <name type="scientific">Camponotus floridanus</name>
    <name type="common">Florida carpenter ant</name>
    <dbReference type="NCBI Taxonomy" id="104421"/>
    <lineage>
        <taxon>Eukaryota</taxon>
        <taxon>Metazoa</taxon>
        <taxon>Ecdysozoa</taxon>
        <taxon>Arthropoda</taxon>
        <taxon>Hexapoda</taxon>
        <taxon>Insecta</taxon>
        <taxon>Pterygota</taxon>
        <taxon>Neoptera</taxon>
        <taxon>Endopterygota</taxon>
        <taxon>Hymenoptera</taxon>
        <taxon>Apocrita</taxon>
        <taxon>Aculeata</taxon>
        <taxon>Formicoidea</taxon>
        <taxon>Formicidae</taxon>
        <taxon>Formicinae</taxon>
        <taxon>Camponotus</taxon>
    </lineage>
</organism>
<dbReference type="InterPro" id="IPR016039">
    <property type="entry name" value="Thiolase-like"/>
</dbReference>
<keyword evidence="11" id="KW-1185">Reference proteome</keyword>
<evidence type="ECO:0000256" key="1">
    <source>
        <dbReference type="ARBA" id="ARBA00022450"/>
    </source>
</evidence>
<dbReference type="GO" id="GO:0006633">
    <property type="term" value="P:fatty acid biosynthetic process"/>
    <property type="evidence" value="ECO:0007669"/>
    <property type="project" value="UniProtKB-KW"/>
</dbReference>
<dbReference type="EMBL" id="GL440448">
    <property type="protein sequence ID" value="EFN65850.1"/>
    <property type="molecule type" value="Genomic_DNA"/>
</dbReference>
<keyword evidence="2" id="KW-0444">Lipid biosynthesis</keyword>
<feature type="domain" description="Beta-ketoacyl synthase-like N-terminal" evidence="9">
    <location>
        <begin position="7"/>
        <end position="61"/>
    </location>
</feature>
<dbReference type="Proteomes" id="UP000000311">
    <property type="component" value="Unassembled WGS sequence"/>
</dbReference>
<keyword evidence="6" id="KW-0443">Lipid metabolism</keyword>
<evidence type="ECO:0000256" key="5">
    <source>
        <dbReference type="ARBA" id="ARBA00023002"/>
    </source>
</evidence>
<evidence type="ECO:0000259" key="9">
    <source>
        <dbReference type="Pfam" id="PF00109"/>
    </source>
</evidence>
<evidence type="ECO:0000256" key="6">
    <source>
        <dbReference type="ARBA" id="ARBA00023098"/>
    </source>
</evidence>
<dbReference type="Pfam" id="PF00109">
    <property type="entry name" value="ketoacyl-synt"/>
    <property type="match status" value="1"/>
</dbReference>
<evidence type="ECO:0000256" key="2">
    <source>
        <dbReference type="ARBA" id="ARBA00022516"/>
    </source>
</evidence>
<keyword evidence="4" id="KW-0521">NADP</keyword>
<keyword evidence="3" id="KW-0276">Fatty acid metabolism</keyword>
<dbReference type="GO" id="GO:0004312">
    <property type="term" value="F:fatty acid synthase activity"/>
    <property type="evidence" value="ECO:0007669"/>
    <property type="project" value="TreeGrafter"/>
</dbReference>
<evidence type="ECO:0000256" key="7">
    <source>
        <dbReference type="ARBA" id="ARBA00023160"/>
    </source>
</evidence>
<keyword evidence="5" id="KW-0560">Oxidoreductase</keyword>
<keyword evidence="7" id="KW-0275">Fatty acid biosynthesis</keyword>
<protein>
    <submittedName>
        <fullName evidence="10">Fatty acid synthase</fullName>
    </submittedName>
</protein>
<evidence type="ECO:0000313" key="10">
    <source>
        <dbReference type="EMBL" id="EFN65850.1"/>
    </source>
</evidence>
<dbReference type="InParanoid" id="E2AL39"/>
<dbReference type="GO" id="GO:0016491">
    <property type="term" value="F:oxidoreductase activity"/>
    <property type="evidence" value="ECO:0007669"/>
    <property type="project" value="UniProtKB-KW"/>
</dbReference>
<dbReference type="PANTHER" id="PTHR43775">
    <property type="entry name" value="FATTY ACID SYNTHASE"/>
    <property type="match status" value="1"/>
</dbReference>
<dbReference type="AlphaFoldDB" id="E2AL39"/>
<dbReference type="Gene3D" id="3.40.47.10">
    <property type="match status" value="1"/>
</dbReference>
<evidence type="ECO:0000256" key="8">
    <source>
        <dbReference type="ARBA" id="ARBA00023268"/>
    </source>
</evidence>
<sequence length="61" mass="6749">EMPPRIGKINNIEKFDAKFFNMSIKEAHMLDPGSRVVLENTYAAIVDAGIDPAELQGTRMG</sequence>
<feature type="non-terminal residue" evidence="10">
    <location>
        <position position="1"/>
    </location>
</feature>
<dbReference type="STRING" id="104421.E2AL39"/>
<name>E2AL39_CAMFO</name>
<evidence type="ECO:0000313" key="11">
    <source>
        <dbReference type="Proteomes" id="UP000000311"/>
    </source>
</evidence>
<reference evidence="10 11" key="1">
    <citation type="journal article" date="2010" name="Science">
        <title>Genomic comparison of the ants Camponotus floridanus and Harpegnathos saltator.</title>
        <authorList>
            <person name="Bonasio R."/>
            <person name="Zhang G."/>
            <person name="Ye C."/>
            <person name="Mutti N.S."/>
            <person name="Fang X."/>
            <person name="Qin N."/>
            <person name="Donahue G."/>
            <person name="Yang P."/>
            <person name="Li Q."/>
            <person name="Li C."/>
            <person name="Zhang P."/>
            <person name="Huang Z."/>
            <person name="Berger S.L."/>
            <person name="Reinberg D."/>
            <person name="Wang J."/>
            <person name="Liebig J."/>
        </authorList>
    </citation>
    <scope>NUCLEOTIDE SEQUENCE [LARGE SCALE GENOMIC DNA]</scope>
    <source>
        <strain evidence="11">C129</strain>
    </source>
</reference>
<feature type="non-terminal residue" evidence="10">
    <location>
        <position position="61"/>
    </location>
</feature>
<dbReference type="SUPFAM" id="SSF53901">
    <property type="entry name" value="Thiolase-like"/>
    <property type="match status" value="1"/>
</dbReference>
<evidence type="ECO:0000256" key="4">
    <source>
        <dbReference type="ARBA" id="ARBA00022857"/>
    </source>
</evidence>
<dbReference type="InterPro" id="IPR014030">
    <property type="entry name" value="Ketoacyl_synth_N"/>
</dbReference>
<keyword evidence="1" id="KW-0596">Phosphopantetheine</keyword>
<dbReference type="OrthoDB" id="7630912at2759"/>
<gene>
    <name evidence="10" type="ORF">EAG_05649</name>
</gene>
<keyword evidence="8" id="KW-0511">Multifunctional enzyme</keyword>
<evidence type="ECO:0000256" key="3">
    <source>
        <dbReference type="ARBA" id="ARBA00022832"/>
    </source>
</evidence>
<accession>E2AL39</accession>